<gene>
    <name evidence="2" type="ORF">AZI85_07785</name>
</gene>
<evidence type="ECO:0000313" key="3">
    <source>
        <dbReference type="Proteomes" id="UP000075391"/>
    </source>
</evidence>
<dbReference type="OrthoDB" id="5289907at2"/>
<evidence type="ECO:0000313" key="2">
    <source>
        <dbReference type="EMBL" id="KYG62091.1"/>
    </source>
</evidence>
<dbReference type="EMBL" id="LUKF01000016">
    <property type="protein sequence ID" value="KYG62091.1"/>
    <property type="molecule type" value="Genomic_DNA"/>
</dbReference>
<accession>A0A150WGZ1</accession>
<sequence>MSFAMRPLIGFLTTVLLASQVFANASVTSSTTLVQQPKKQGRMWSGFVNASRSTSLYDFEDGTRQDAMDYMMRLNLKLNDKFSMRVQGGYSQDLKYPENNDFSDTSVSLGRAPMALGKTIMLGYRVATGLPTSKDSHTRQNLIASLSTTVNGMINPDRLISGLDIAGSISAGRNFHQYETALDGRVNTQWTSSQMFSMAYTFTTGISVSAEFLHRNTWSYQNVMRDSFEMTQEIGYEINPTFSIAAGHTNSGSSLKPNGDDSNVQLINENTSLVYASATVVF</sequence>
<dbReference type="Proteomes" id="UP000075391">
    <property type="component" value="Unassembled WGS sequence"/>
</dbReference>
<feature type="chain" id="PRO_5007572903" evidence="1">
    <location>
        <begin position="24"/>
        <end position="282"/>
    </location>
</feature>
<protein>
    <submittedName>
        <fullName evidence="2">Uncharacterized protein</fullName>
    </submittedName>
</protein>
<feature type="signal peptide" evidence="1">
    <location>
        <begin position="1"/>
        <end position="23"/>
    </location>
</feature>
<proteinExistence type="predicted"/>
<name>A0A150WGZ1_BDEBC</name>
<comment type="caution">
    <text evidence="2">The sequence shown here is derived from an EMBL/GenBank/DDBJ whole genome shotgun (WGS) entry which is preliminary data.</text>
</comment>
<reference evidence="2 3" key="1">
    <citation type="submission" date="2016-03" db="EMBL/GenBank/DDBJ databases">
        <authorList>
            <person name="Ploux O."/>
        </authorList>
    </citation>
    <scope>NUCLEOTIDE SEQUENCE [LARGE SCALE GENOMIC DNA]</scope>
    <source>
        <strain evidence="2 3">BER2</strain>
    </source>
</reference>
<evidence type="ECO:0000256" key="1">
    <source>
        <dbReference type="SAM" id="SignalP"/>
    </source>
</evidence>
<dbReference type="AlphaFoldDB" id="A0A150WGZ1"/>
<keyword evidence="1" id="KW-0732">Signal</keyword>
<dbReference type="RefSeq" id="WP_063244203.1">
    <property type="nucleotide sequence ID" value="NZ_CP168967.1"/>
</dbReference>
<organism evidence="2 3">
    <name type="scientific">Bdellovibrio bacteriovorus</name>
    <dbReference type="NCBI Taxonomy" id="959"/>
    <lineage>
        <taxon>Bacteria</taxon>
        <taxon>Pseudomonadati</taxon>
        <taxon>Bdellovibrionota</taxon>
        <taxon>Bdellovibrionia</taxon>
        <taxon>Bdellovibrionales</taxon>
        <taxon>Pseudobdellovibrionaceae</taxon>
        <taxon>Bdellovibrio</taxon>
    </lineage>
</organism>